<comment type="caution">
    <text evidence="1">The sequence shown here is derived from an EMBL/GenBank/DDBJ whole genome shotgun (WGS) entry which is preliminary data.</text>
</comment>
<dbReference type="EMBL" id="CM037158">
    <property type="protein sequence ID" value="KAH7851396.1"/>
    <property type="molecule type" value="Genomic_DNA"/>
</dbReference>
<proteinExistence type="predicted"/>
<evidence type="ECO:0000313" key="1">
    <source>
        <dbReference type="EMBL" id="KAH7851396.1"/>
    </source>
</evidence>
<sequence>MVTRGDGLPKPSGLKKIKKKDKLAEIVPETYKNEVKEENKKNKSLGRKRGVREMRSRSKATVVDQHDIEVPETYMNEVKEEKKKNKSLGQKRGVREMGSRSKATVVVQHDIEDAADSKNNERKLLRKKKRKRDRMNTSEIGKVDEQHDYAEDASDKQNDEHTQGKKKDGKLRKRGRSTEKKKKSGIDQGNVLHDKVEDDSKEENGKSRKARSGKKGHLSSKKKEKLLEKREPAQNEIHEISSGDEDSSKGMKKWITEYHQNRPGLEILQQRIDDFMTAYGEQQEQARKEQEALAAEGGWTVVVHHKGRKKTTDAESGIAVGSVAQAAVLEKEAKKKSKTKDIGVDFYRFQKREAQRNEIMALQSKFEQDKKRIQQLRAARRFRPF</sequence>
<organism evidence="1 2">
    <name type="scientific">Vaccinium darrowii</name>
    <dbReference type="NCBI Taxonomy" id="229202"/>
    <lineage>
        <taxon>Eukaryota</taxon>
        <taxon>Viridiplantae</taxon>
        <taxon>Streptophyta</taxon>
        <taxon>Embryophyta</taxon>
        <taxon>Tracheophyta</taxon>
        <taxon>Spermatophyta</taxon>
        <taxon>Magnoliopsida</taxon>
        <taxon>eudicotyledons</taxon>
        <taxon>Gunneridae</taxon>
        <taxon>Pentapetalae</taxon>
        <taxon>asterids</taxon>
        <taxon>Ericales</taxon>
        <taxon>Ericaceae</taxon>
        <taxon>Vaccinioideae</taxon>
        <taxon>Vaccinieae</taxon>
        <taxon>Vaccinium</taxon>
    </lineage>
</organism>
<name>A0ACB7YCY1_9ERIC</name>
<reference evidence="1 2" key="1">
    <citation type="journal article" date="2021" name="Hortic Res">
        <title>High-quality reference genome and annotation aids understanding of berry development for evergreen blueberry (Vaccinium darrowii).</title>
        <authorList>
            <person name="Yu J."/>
            <person name="Hulse-Kemp A.M."/>
            <person name="Babiker E."/>
            <person name="Staton M."/>
        </authorList>
    </citation>
    <scope>NUCLEOTIDE SEQUENCE [LARGE SCALE GENOMIC DNA]</scope>
    <source>
        <strain evidence="2">cv. NJ 8807/NJ 8810</strain>
        <tissue evidence="1">Young leaf</tissue>
    </source>
</reference>
<gene>
    <name evidence="1" type="ORF">Vadar_010998</name>
</gene>
<evidence type="ECO:0000313" key="2">
    <source>
        <dbReference type="Proteomes" id="UP000828048"/>
    </source>
</evidence>
<keyword evidence="2" id="KW-1185">Reference proteome</keyword>
<accession>A0ACB7YCY1</accession>
<protein>
    <submittedName>
        <fullName evidence="1">Uncharacterized protein</fullName>
    </submittedName>
</protein>
<dbReference type="Proteomes" id="UP000828048">
    <property type="component" value="Chromosome 8"/>
</dbReference>